<dbReference type="FunFam" id="3.40.50.720:FF:000387">
    <property type="entry name" value="NAD(P)-binding Rossmann-fold superfamily protein"/>
    <property type="match status" value="1"/>
</dbReference>
<dbReference type="PRINTS" id="PR00080">
    <property type="entry name" value="SDRFAMILY"/>
</dbReference>
<dbReference type="Gene3D" id="3.40.50.720">
    <property type="entry name" value="NAD(P)-binding Rossmann-like Domain"/>
    <property type="match status" value="1"/>
</dbReference>
<keyword evidence="2" id="KW-0521">NADP</keyword>
<dbReference type="GO" id="GO:0016020">
    <property type="term" value="C:membrane"/>
    <property type="evidence" value="ECO:0007669"/>
    <property type="project" value="TreeGrafter"/>
</dbReference>
<keyword evidence="3" id="KW-0560">Oxidoreductase</keyword>
<dbReference type="PANTHER" id="PTHR43490">
    <property type="entry name" value="(+)-NEOMENTHOL DEHYDROGENASE"/>
    <property type="match status" value="1"/>
</dbReference>
<dbReference type="EMBL" id="CP144751">
    <property type="protein sequence ID" value="WVZ86251.1"/>
    <property type="molecule type" value="Genomic_DNA"/>
</dbReference>
<name>A0AAQ3U6E8_PASNO</name>
<evidence type="ECO:0000256" key="4">
    <source>
        <dbReference type="RuleBase" id="RU000363"/>
    </source>
</evidence>
<evidence type="ECO:0000256" key="2">
    <source>
        <dbReference type="ARBA" id="ARBA00022857"/>
    </source>
</evidence>
<dbReference type="InterPro" id="IPR002347">
    <property type="entry name" value="SDR_fam"/>
</dbReference>
<gene>
    <name evidence="5" type="ORF">U9M48_033063</name>
</gene>
<evidence type="ECO:0000313" key="6">
    <source>
        <dbReference type="Proteomes" id="UP001341281"/>
    </source>
</evidence>
<dbReference type="PANTHER" id="PTHR43490:SF60">
    <property type="entry name" value="NAD(P)-BINDING ROSSMANN-FOLD SUPERFAMILY PROTEIN"/>
    <property type="match status" value="1"/>
</dbReference>
<evidence type="ECO:0000256" key="1">
    <source>
        <dbReference type="ARBA" id="ARBA00006484"/>
    </source>
</evidence>
<dbReference type="Pfam" id="PF00106">
    <property type="entry name" value="adh_short"/>
    <property type="match status" value="2"/>
</dbReference>
<keyword evidence="6" id="KW-1185">Reference proteome</keyword>
<reference evidence="5 6" key="1">
    <citation type="submission" date="2024-02" db="EMBL/GenBank/DDBJ databases">
        <title>High-quality chromosome-scale genome assembly of Pensacola bahiagrass (Paspalum notatum Flugge var. saurae).</title>
        <authorList>
            <person name="Vega J.M."/>
            <person name="Podio M."/>
            <person name="Orjuela J."/>
            <person name="Siena L.A."/>
            <person name="Pessino S.C."/>
            <person name="Combes M.C."/>
            <person name="Mariac C."/>
            <person name="Albertini E."/>
            <person name="Pupilli F."/>
            <person name="Ortiz J.P.A."/>
            <person name="Leblanc O."/>
        </authorList>
    </citation>
    <scope>NUCLEOTIDE SEQUENCE [LARGE SCALE GENOMIC DNA]</scope>
    <source>
        <strain evidence="5">R1</strain>
        <tissue evidence="5">Leaf</tissue>
    </source>
</reference>
<dbReference type="PRINTS" id="PR00081">
    <property type="entry name" value="GDHRDH"/>
</dbReference>
<comment type="similarity">
    <text evidence="1 4">Belongs to the short-chain dehydrogenases/reductases (SDR) family.</text>
</comment>
<evidence type="ECO:0000256" key="3">
    <source>
        <dbReference type="ARBA" id="ARBA00023002"/>
    </source>
</evidence>
<evidence type="ECO:0000313" key="5">
    <source>
        <dbReference type="EMBL" id="WVZ86251.1"/>
    </source>
</evidence>
<dbReference type="Proteomes" id="UP001341281">
    <property type="component" value="Chromosome 07"/>
</dbReference>
<accession>A0AAQ3U6E8</accession>
<organism evidence="5 6">
    <name type="scientific">Paspalum notatum var. saurae</name>
    <dbReference type="NCBI Taxonomy" id="547442"/>
    <lineage>
        <taxon>Eukaryota</taxon>
        <taxon>Viridiplantae</taxon>
        <taxon>Streptophyta</taxon>
        <taxon>Embryophyta</taxon>
        <taxon>Tracheophyta</taxon>
        <taxon>Spermatophyta</taxon>
        <taxon>Magnoliopsida</taxon>
        <taxon>Liliopsida</taxon>
        <taxon>Poales</taxon>
        <taxon>Poaceae</taxon>
        <taxon>PACMAD clade</taxon>
        <taxon>Panicoideae</taxon>
        <taxon>Andropogonodae</taxon>
        <taxon>Paspaleae</taxon>
        <taxon>Paspalinae</taxon>
        <taxon>Paspalum</taxon>
    </lineage>
</organism>
<protein>
    <submittedName>
        <fullName evidence="5">Uncharacterized protein</fullName>
    </submittedName>
</protein>
<sequence>MDYSSSKETPPPPAGAWWSRETVAVVTGANRGIGHALAARLAERGLTVVLTARDGARGEAAAAPLRARGLAVVFRRLDVSDAASVADFAAWLRGALGGLDILVNNAAVSFNEIDTNSVDHAETVLRTNFHGAKMLTEALLPLFRQSPATSRILNISSQLGLLNKVSDPSLRALLQDEERLTEAAIEAMVSRFLAQVKDGTWGEQGWPKVWTDYSVSKLALNAYSRLLARRLQAHGARVSVNCFCPGFTRTDMTKGWGKRTAEEVADVGARLALLPPDELPTGTFFKWCTPQLYSKL</sequence>
<dbReference type="AlphaFoldDB" id="A0AAQ3U6E8"/>
<proteinExistence type="inferred from homology"/>
<dbReference type="SUPFAM" id="SSF51735">
    <property type="entry name" value="NAD(P)-binding Rossmann-fold domains"/>
    <property type="match status" value="1"/>
</dbReference>
<dbReference type="InterPro" id="IPR036291">
    <property type="entry name" value="NAD(P)-bd_dom_sf"/>
</dbReference>
<dbReference type="GO" id="GO:0016491">
    <property type="term" value="F:oxidoreductase activity"/>
    <property type="evidence" value="ECO:0007669"/>
    <property type="project" value="UniProtKB-KW"/>
</dbReference>